<dbReference type="InterPro" id="IPR014729">
    <property type="entry name" value="Rossmann-like_a/b/a_fold"/>
</dbReference>
<dbReference type="InterPro" id="IPR017932">
    <property type="entry name" value="GATase_2_dom"/>
</dbReference>
<feature type="binding site" evidence="9">
    <location>
        <position position="246"/>
    </location>
    <ligand>
        <name>ATP</name>
        <dbReference type="ChEBI" id="CHEBI:30616"/>
    </ligand>
</feature>
<dbReference type="SUPFAM" id="SSF52402">
    <property type="entry name" value="Adenine nucleotide alpha hydrolases-like"/>
    <property type="match status" value="1"/>
</dbReference>
<dbReference type="PANTHER" id="PTHR11772:SF2">
    <property type="entry name" value="ASPARAGINE SYNTHETASE [GLUTAMINE-HYDROLYZING]"/>
    <property type="match status" value="1"/>
</dbReference>
<feature type="domain" description="Glutamine amidotransferase type-2" evidence="10">
    <location>
        <begin position="2"/>
        <end position="200"/>
    </location>
</feature>
<dbReference type="PROSITE" id="PS51278">
    <property type="entry name" value="GATASE_TYPE_2"/>
    <property type="match status" value="1"/>
</dbReference>
<keyword evidence="5" id="KW-0061">Asparagine biosynthesis</keyword>
<gene>
    <name evidence="11" type="ORF">A3L11_10380</name>
</gene>
<dbReference type="Gene3D" id="3.40.50.620">
    <property type="entry name" value="HUPs"/>
    <property type="match status" value="1"/>
</dbReference>
<feature type="binding site" evidence="9">
    <location>
        <begin position="345"/>
        <end position="346"/>
    </location>
    <ligand>
        <name>ATP</name>
        <dbReference type="ChEBI" id="CHEBI:30616"/>
    </ligand>
</feature>
<proteinExistence type="predicted"/>
<evidence type="ECO:0000256" key="4">
    <source>
        <dbReference type="ARBA" id="ARBA00022840"/>
    </source>
</evidence>
<evidence type="ECO:0000259" key="10">
    <source>
        <dbReference type="PROSITE" id="PS51278"/>
    </source>
</evidence>
<dbReference type="PIRSF" id="PIRSF001589">
    <property type="entry name" value="Asn_synthetase_glu-h"/>
    <property type="match status" value="1"/>
</dbReference>
<evidence type="ECO:0000313" key="11">
    <source>
        <dbReference type="EMBL" id="ASJ09616.1"/>
    </source>
</evidence>
<reference evidence="11 12" key="1">
    <citation type="submission" date="2016-04" db="EMBL/GenBank/DDBJ databases">
        <title>Complete genome sequence of Thermococcus siculi type strain RG-20.</title>
        <authorList>
            <person name="Oger P.M."/>
        </authorList>
    </citation>
    <scope>NUCLEOTIDE SEQUENCE [LARGE SCALE GENOMIC DNA]</scope>
    <source>
        <strain evidence="11 12">RG-20</strain>
    </source>
</reference>
<dbReference type="CDD" id="cd00352">
    <property type="entry name" value="Gn_AT_II"/>
    <property type="match status" value="1"/>
</dbReference>
<dbReference type="InterPro" id="IPR029055">
    <property type="entry name" value="Ntn_hydrolases_N"/>
</dbReference>
<dbReference type="OrthoDB" id="8692at2157"/>
<comment type="catalytic activity">
    <reaction evidence="7 8">
        <text>L-aspartate + L-glutamine + ATP + H2O = L-asparagine + L-glutamate + AMP + diphosphate + H(+)</text>
        <dbReference type="Rhea" id="RHEA:12228"/>
        <dbReference type="ChEBI" id="CHEBI:15377"/>
        <dbReference type="ChEBI" id="CHEBI:15378"/>
        <dbReference type="ChEBI" id="CHEBI:29985"/>
        <dbReference type="ChEBI" id="CHEBI:29991"/>
        <dbReference type="ChEBI" id="CHEBI:30616"/>
        <dbReference type="ChEBI" id="CHEBI:33019"/>
        <dbReference type="ChEBI" id="CHEBI:58048"/>
        <dbReference type="ChEBI" id="CHEBI:58359"/>
        <dbReference type="ChEBI" id="CHEBI:456215"/>
        <dbReference type="EC" id="6.3.5.4"/>
    </reaction>
</comment>
<evidence type="ECO:0000256" key="3">
    <source>
        <dbReference type="ARBA" id="ARBA00022741"/>
    </source>
</evidence>
<comment type="pathway">
    <text evidence="6">Amino-acid biosynthesis.</text>
</comment>
<sequence length="480" mass="52985">MCLIAGGIGSNLREKFTVMINAGKHRGSDSFGVWTDEGVLKSDDFSKVSEIPDGRIGVLQCRLAMTGSKTFTQPFVNEFALVHNGEIYNHRELRAWLEGRGVSFESDVDSEVILRLIEHLLEGGASIEEAVRKAMTMLEGDYAVAISDGEVIHLFRDPVGVRPLYYSPDGFFASERKVLWAAGEEAIPVNPGELVTISAGGIERRRVFSLEELRRKPLTGERAVEALLRTLNCTVKHRVGKRTGVLFSGGLDSSLIALLASRYSDVVLYTAGAEGSPDLEWARKASETLGLPLREYVFDIDDVREVVPRVVFAIEEPNPMNLAIGIPLYFATRKARDDGVKVLLSGQGADELFGGYAKYLEKPELMESDLLELGERNLARDDKIAMLNSVEGRFPFLGLPVVSVGINTPIEAKISGSVRKLVLRKAALKAGLPEEVAMREKKAAQYGSFAQKFLEKLARREGLSLREYAEKAFKEAFKRD</sequence>
<dbReference type="GO" id="GO:0006529">
    <property type="term" value="P:asparagine biosynthetic process"/>
    <property type="evidence" value="ECO:0007669"/>
    <property type="project" value="UniProtKB-KW"/>
</dbReference>
<dbReference type="InterPro" id="IPR050795">
    <property type="entry name" value="Asn_Synthetase"/>
</dbReference>
<dbReference type="GO" id="GO:0005524">
    <property type="term" value="F:ATP binding"/>
    <property type="evidence" value="ECO:0007669"/>
    <property type="project" value="UniProtKB-KW"/>
</dbReference>
<evidence type="ECO:0000256" key="6">
    <source>
        <dbReference type="ARBA" id="ARBA00029440"/>
    </source>
</evidence>
<keyword evidence="1" id="KW-0436">Ligase</keyword>
<dbReference type="Pfam" id="PF00733">
    <property type="entry name" value="Asn_synthase"/>
    <property type="match status" value="2"/>
</dbReference>
<dbReference type="Proteomes" id="UP000250125">
    <property type="component" value="Chromosome"/>
</dbReference>
<dbReference type="InterPro" id="IPR001962">
    <property type="entry name" value="Asn_synthase"/>
</dbReference>
<dbReference type="SUPFAM" id="SSF56235">
    <property type="entry name" value="N-terminal nucleophile aminohydrolases (Ntn hydrolases)"/>
    <property type="match status" value="1"/>
</dbReference>
<dbReference type="RefSeq" id="WP_088856842.1">
    <property type="nucleotide sequence ID" value="NZ_CP015103.1"/>
</dbReference>
<evidence type="ECO:0000256" key="7">
    <source>
        <dbReference type="ARBA" id="ARBA00048741"/>
    </source>
</evidence>
<dbReference type="GO" id="GO:0004066">
    <property type="term" value="F:asparagine synthase (glutamine-hydrolyzing) activity"/>
    <property type="evidence" value="ECO:0007669"/>
    <property type="project" value="UniProtKB-EC"/>
</dbReference>
<dbReference type="EMBL" id="CP015103">
    <property type="protein sequence ID" value="ASJ09616.1"/>
    <property type="molecule type" value="Genomic_DNA"/>
</dbReference>
<keyword evidence="3 8" id="KW-0547">Nucleotide-binding</keyword>
<evidence type="ECO:0000313" key="12">
    <source>
        <dbReference type="Proteomes" id="UP000250125"/>
    </source>
</evidence>
<evidence type="ECO:0000256" key="1">
    <source>
        <dbReference type="ARBA" id="ARBA00022598"/>
    </source>
</evidence>
<dbReference type="PANTHER" id="PTHR11772">
    <property type="entry name" value="ASPARAGINE SYNTHETASE"/>
    <property type="match status" value="1"/>
</dbReference>
<keyword evidence="12" id="KW-1185">Reference proteome</keyword>
<accession>A0A2Z2MUZ4</accession>
<evidence type="ECO:0000256" key="2">
    <source>
        <dbReference type="ARBA" id="ARBA00022605"/>
    </source>
</evidence>
<evidence type="ECO:0000256" key="8">
    <source>
        <dbReference type="PIRNR" id="PIRNR001589"/>
    </source>
</evidence>
<dbReference type="Gene3D" id="3.60.20.10">
    <property type="entry name" value="Glutamine Phosphoribosylpyrophosphate, subunit 1, domain 1"/>
    <property type="match status" value="1"/>
</dbReference>
<dbReference type="NCBIfam" id="TIGR01536">
    <property type="entry name" value="asn_synth_AEB"/>
    <property type="match status" value="1"/>
</dbReference>
<organism evidence="11 12">
    <name type="scientific">Thermococcus siculi</name>
    <dbReference type="NCBI Taxonomy" id="72803"/>
    <lineage>
        <taxon>Archaea</taxon>
        <taxon>Methanobacteriati</taxon>
        <taxon>Methanobacteriota</taxon>
        <taxon>Thermococci</taxon>
        <taxon>Thermococcales</taxon>
        <taxon>Thermococcaceae</taxon>
        <taxon>Thermococcus</taxon>
    </lineage>
</organism>
<protein>
    <recommendedName>
        <fullName evidence="8">Putative asparagine synthetase [glutamine-hydrolyzing]</fullName>
        <ecNumber evidence="8">6.3.5.4</ecNumber>
    </recommendedName>
</protein>
<name>A0A2Z2MUZ4_9EURY</name>
<evidence type="ECO:0000256" key="9">
    <source>
        <dbReference type="PIRSR" id="PIRSR001589-2"/>
    </source>
</evidence>
<evidence type="ECO:0000256" key="5">
    <source>
        <dbReference type="ARBA" id="ARBA00022888"/>
    </source>
</evidence>
<keyword evidence="2" id="KW-0028">Amino-acid biosynthesis</keyword>
<dbReference type="EC" id="6.3.5.4" evidence="8"/>
<dbReference type="AlphaFoldDB" id="A0A2Z2MUZ4"/>
<dbReference type="CDD" id="cd01991">
    <property type="entry name" value="Asn_synthase_B_C"/>
    <property type="match status" value="1"/>
</dbReference>
<dbReference type="KEGG" id="tsl:A3L11_10380"/>
<dbReference type="GO" id="GO:0005829">
    <property type="term" value="C:cytosol"/>
    <property type="evidence" value="ECO:0007669"/>
    <property type="project" value="TreeGrafter"/>
</dbReference>
<dbReference type="InterPro" id="IPR006426">
    <property type="entry name" value="Asn_synth_AEB"/>
</dbReference>
<keyword evidence="4 8" id="KW-0067">ATP-binding</keyword>
<dbReference type="Pfam" id="PF13537">
    <property type="entry name" value="GATase_7"/>
    <property type="match status" value="1"/>
</dbReference>
<dbReference type="GeneID" id="33318649"/>
<feature type="binding site" evidence="9">
    <location>
        <position position="109"/>
    </location>
    <ligand>
        <name>L-glutamine</name>
        <dbReference type="ChEBI" id="CHEBI:58359"/>
    </ligand>
</feature>